<proteinExistence type="predicted"/>
<name>A0A3B0X3Y8_9ZZZZ</name>
<gene>
    <name evidence="1" type="ORF">MNBD_GAMMA11-1056</name>
</gene>
<reference evidence="1" key="1">
    <citation type="submission" date="2018-06" db="EMBL/GenBank/DDBJ databases">
        <authorList>
            <person name="Zhirakovskaya E."/>
        </authorList>
    </citation>
    <scope>NUCLEOTIDE SEQUENCE</scope>
</reference>
<evidence type="ECO:0000313" key="1">
    <source>
        <dbReference type="EMBL" id="VAW58202.1"/>
    </source>
</evidence>
<organism evidence="1">
    <name type="scientific">hydrothermal vent metagenome</name>
    <dbReference type="NCBI Taxonomy" id="652676"/>
    <lineage>
        <taxon>unclassified sequences</taxon>
        <taxon>metagenomes</taxon>
        <taxon>ecological metagenomes</taxon>
    </lineage>
</organism>
<protein>
    <submittedName>
        <fullName evidence="1">Uncharacterized protein</fullName>
    </submittedName>
</protein>
<sequence>EGMEALNEKLTGYDSYGNLANFSFDESKINKTPVFKAEIDGCQGGCRTSELIMVIEKTI</sequence>
<feature type="non-terminal residue" evidence="1">
    <location>
        <position position="1"/>
    </location>
</feature>
<dbReference type="EMBL" id="UOFG01000025">
    <property type="protein sequence ID" value="VAW58202.1"/>
    <property type="molecule type" value="Genomic_DNA"/>
</dbReference>
<dbReference type="AlphaFoldDB" id="A0A3B0X3Y8"/>
<accession>A0A3B0X3Y8</accession>